<keyword evidence="1" id="KW-1133">Transmembrane helix</keyword>
<dbReference type="Gene3D" id="1.20.120.1630">
    <property type="match status" value="1"/>
</dbReference>
<dbReference type="Pfam" id="PF06966">
    <property type="entry name" value="DUF1295"/>
    <property type="match status" value="1"/>
</dbReference>
<organism evidence="2">
    <name type="scientific">Attheya septentrionalis</name>
    <dbReference type="NCBI Taxonomy" id="420275"/>
    <lineage>
        <taxon>Eukaryota</taxon>
        <taxon>Sar</taxon>
        <taxon>Stramenopiles</taxon>
        <taxon>Ochrophyta</taxon>
        <taxon>Bacillariophyta</taxon>
        <taxon>Coscinodiscophyceae</taxon>
        <taxon>Chaetocerotophycidae</taxon>
        <taxon>Chaetocerotales</taxon>
        <taxon>Attheyaceae</taxon>
        <taxon>Attheya</taxon>
    </lineage>
</organism>
<feature type="transmembrane region" description="Helical" evidence="1">
    <location>
        <begin position="153"/>
        <end position="171"/>
    </location>
</feature>
<feature type="transmembrane region" description="Helical" evidence="1">
    <location>
        <begin position="177"/>
        <end position="199"/>
    </location>
</feature>
<name>A0A7S2UKC5_9STRA</name>
<feature type="transmembrane region" description="Helical" evidence="1">
    <location>
        <begin position="250"/>
        <end position="270"/>
    </location>
</feature>
<reference evidence="2" key="1">
    <citation type="submission" date="2021-01" db="EMBL/GenBank/DDBJ databases">
        <authorList>
            <person name="Corre E."/>
            <person name="Pelletier E."/>
            <person name="Niang G."/>
            <person name="Scheremetjew M."/>
            <person name="Finn R."/>
            <person name="Kale V."/>
            <person name="Holt S."/>
            <person name="Cochrane G."/>
            <person name="Meng A."/>
            <person name="Brown T."/>
            <person name="Cohen L."/>
        </authorList>
    </citation>
    <scope>NUCLEOTIDE SEQUENCE</scope>
    <source>
        <strain evidence="2">CCMP2084</strain>
    </source>
</reference>
<feature type="transmembrane region" description="Helical" evidence="1">
    <location>
        <begin position="126"/>
        <end position="146"/>
    </location>
</feature>
<dbReference type="AlphaFoldDB" id="A0A7S2UKC5"/>
<sequence length="405" mass="43715">MARILLFNLTKATTAGSYRLGRNSRIHYAVMAVAFLFLSSMGNAFSSPEHHGLAAGRRSTRGNIMTHRRRQQRSETTSLGLGCSFPHFLLSSLRGGDRIHHGTTTATSTTSLNMVPPPVLFDATQLASANIVIVAANLVGLIISLVTGSHLHLDLLGTGAFSLAALVPLVVQSSSLLRVQVSCGAVLLWSVKLASFLFYRALQIKTDARLDDLLSTPSGTAGFWFISVVWGIVCMLPHTLGTTSSHPGNIVSLSIGSLLFGVGFIVETLADYQKWNFKQSGSGGFCNVGLWSMSQHPNFCGNLLLWSGIFLMNAPALIDPIILTTTASASSIPSQIWNAVWSYRRVALALLSPALLWTLFYGQSTGVIGSAVELAQKKYGDDPIYQKYIDTVPLLFPNPFSLLKK</sequence>
<dbReference type="PANTHER" id="PTHR32251">
    <property type="entry name" value="3-OXO-5-ALPHA-STEROID 4-DEHYDROGENASE"/>
    <property type="match status" value="1"/>
</dbReference>
<proteinExistence type="predicted"/>
<feature type="transmembrane region" description="Helical" evidence="1">
    <location>
        <begin position="343"/>
        <end position="361"/>
    </location>
</feature>
<protein>
    <recommendedName>
        <fullName evidence="3">Steroid 5-alpha reductase C-terminal domain-containing protein</fullName>
    </recommendedName>
</protein>
<evidence type="ECO:0000256" key="1">
    <source>
        <dbReference type="SAM" id="Phobius"/>
    </source>
</evidence>
<dbReference type="InterPro" id="IPR010721">
    <property type="entry name" value="UstE-like"/>
</dbReference>
<accession>A0A7S2UKC5</accession>
<evidence type="ECO:0000313" key="2">
    <source>
        <dbReference type="EMBL" id="CAD9822684.1"/>
    </source>
</evidence>
<keyword evidence="1" id="KW-0812">Transmembrane</keyword>
<dbReference type="EMBL" id="HBHQ01021504">
    <property type="protein sequence ID" value="CAD9822684.1"/>
    <property type="molecule type" value="Transcribed_RNA"/>
</dbReference>
<feature type="transmembrane region" description="Helical" evidence="1">
    <location>
        <begin position="303"/>
        <end position="323"/>
    </location>
</feature>
<keyword evidence="1" id="KW-0472">Membrane</keyword>
<feature type="transmembrane region" description="Helical" evidence="1">
    <location>
        <begin position="220"/>
        <end position="238"/>
    </location>
</feature>
<dbReference type="PANTHER" id="PTHR32251:SF17">
    <property type="entry name" value="STEROID 5-ALPHA REDUCTASE C-TERMINAL DOMAIN-CONTAINING PROTEIN"/>
    <property type="match status" value="1"/>
</dbReference>
<gene>
    <name evidence="2" type="ORF">ASEP1449_LOCUS14518</name>
</gene>
<evidence type="ECO:0008006" key="3">
    <source>
        <dbReference type="Google" id="ProtNLM"/>
    </source>
</evidence>
<dbReference type="GO" id="GO:0016020">
    <property type="term" value="C:membrane"/>
    <property type="evidence" value="ECO:0007669"/>
    <property type="project" value="TreeGrafter"/>
</dbReference>